<evidence type="ECO:0000256" key="1">
    <source>
        <dbReference type="SAM" id="SignalP"/>
    </source>
</evidence>
<sequence>MRKLARATGLLIAALSLGGCQYAFPLDLVQRDGKLLIWTEREWKWFLIPERPRMTVRCIEVWSGRNWMWQLEAPEGREIQLPIAYGEARPGLTVVHSPRPLTLGLGYVARVDMADGRSFRLSQSGELIDVVRAGWEGSPDEKAMSDLRDRRIKALRASGLTEEQAYETWNLEQPPSAAVSQCGRLASAVAPRS</sequence>
<gene>
    <name evidence="2" type="ORF">GCM10022280_20490</name>
</gene>
<organism evidence="2 3">
    <name type="scientific">Sphingomonas swuensis</name>
    <dbReference type="NCBI Taxonomy" id="977800"/>
    <lineage>
        <taxon>Bacteria</taxon>
        <taxon>Pseudomonadati</taxon>
        <taxon>Pseudomonadota</taxon>
        <taxon>Alphaproteobacteria</taxon>
        <taxon>Sphingomonadales</taxon>
        <taxon>Sphingomonadaceae</taxon>
        <taxon>Sphingomonas</taxon>
    </lineage>
</organism>
<feature type="signal peptide" evidence="1">
    <location>
        <begin position="1"/>
        <end position="25"/>
    </location>
</feature>
<name>A0ABP7T2K2_9SPHN</name>
<dbReference type="RefSeq" id="WP_344707317.1">
    <property type="nucleotide sequence ID" value="NZ_BAABBQ010000001.1"/>
</dbReference>
<keyword evidence="1" id="KW-0732">Signal</keyword>
<evidence type="ECO:0008006" key="4">
    <source>
        <dbReference type="Google" id="ProtNLM"/>
    </source>
</evidence>
<dbReference type="PROSITE" id="PS51257">
    <property type="entry name" value="PROKAR_LIPOPROTEIN"/>
    <property type="match status" value="1"/>
</dbReference>
<evidence type="ECO:0000313" key="2">
    <source>
        <dbReference type="EMBL" id="GAA4020129.1"/>
    </source>
</evidence>
<keyword evidence="3" id="KW-1185">Reference proteome</keyword>
<protein>
    <recommendedName>
        <fullName evidence="4">Lipoprotein</fullName>
    </recommendedName>
</protein>
<reference evidence="3" key="1">
    <citation type="journal article" date="2019" name="Int. J. Syst. Evol. Microbiol.">
        <title>The Global Catalogue of Microorganisms (GCM) 10K type strain sequencing project: providing services to taxonomists for standard genome sequencing and annotation.</title>
        <authorList>
            <consortium name="The Broad Institute Genomics Platform"/>
            <consortium name="The Broad Institute Genome Sequencing Center for Infectious Disease"/>
            <person name="Wu L."/>
            <person name="Ma J."/>
        </authorList>
    </citation>
    <scope>NUCLEOTIDE SEQUENCE [LARGE SCALE GENOMIC DNA]</scope>
    <source>
        <strain evidence="3">JCM 17563</strain>
    </source>
</reference>
<proteinExistence type="predicted"/>
<dbReference type="Proteomes" id="UP001500235">
    <property type="component" value="Unassembled WGS sequence"/>
</dbReference>
<evidence type="ECO:0000313" key="3">
    <source>
        <dbReference type="Proteomes" id="UP001500235"/>
    </source>
</evidence>
<accession>A0ABP7T2K2</accession>
<comment type="caution">
    <text evidence="2">The sequence shown here is derived from an EMBL/GenBank/DDBJ whole genome shotgun (WGS) entry which is preliminary data.</text>
</comment>
<dbReference type="EMBL" id="BAABBQ010000001">
    <property type="protein sequence ID" value="GAA4020129.1"/>
    <property type="molecule type" value="Genomic_DNA"/>
</dbReference>
<feature type="chain" id="PRO_5047516224" description="Lipoprotein" evidence="1">
    <location>
        <begin position="26"/>
        <end position="193"/>
    </location>
</feature>